<accession>A0A3D9HEW7</accession>
<name>A0A3D9HEW7_9PROT</name>
<gene>
    <name evidence="1" type="ORF">DFP90_10849</name>
</gene>
<sequence length="113" mass="12180">MIIYHLARKAAWEQAERAGAYTGTPEDLADGFMHFSTAAQVAESAAKHRAGETDLILIGAEGDELGAALKWEESRGGQLFPHLYADLPLSAVKMAIPLELGPHGLHLFPDLTD</sequence>
<dbReference type="RefSeq" id="WP_115937662.1">
    <property type="nucleotide sequence ID" value="NZ_QRDW01000008.1"/>
</dbReference>
<dbReference type="PANTHER" id="PTHR34129:SF1">
    <property type="entry name" value="DUF952 DOMAIN-CONTAINING PROTEIN"/>
    <property type="match status" value="1"/>
</dbReference>
<dbReference type="InterPro" id="IPR009297">
    <property type="entry name" value="DUF952"/>
</dbReference>
<dbReference type="EMBL" id="QRDW01000008">
    <property type="protein sequence ID" value="RED48032.1"/>
    <property type="molecule type" value="Genomic_DNA"/>
</dbReference>
<keyword evidence="2" id="KW-1185">Reference proteome</keyword>
<dbReference type="Pfam" id="PF06108">
    <property type="entry name" value="DUF952"/>
    <property type="match status" value="1"/>
</dbReference>
<dbReference type="Proteomes" id="UP000256845">
    <property type="component" value="Unassembled WGS sequence"/>
</dbReference>
<evidence type="ECO:0000313" key="1">
    <source>
        <dbReference type="EMBL" id="RED48032.1"/>
    </source>
</evidence>
<proteinExistence type="predicted"/>
<dbReference type="PANTHER" id="PTHR34129">
    <property type="entry name" value="BLR1139 PROTEIN"/>
    <property type="match status" value="1"/>
</dbReference>
<dbReference type="OrthoDB" id="9799937at2"/>
<dbReference type="Gene3D" id="3.20.170.20">
    <property type="entry name" value="Protein of unknown function DUF952"/>
    <property type="match status" value="1"/>
</dbReference>
<reference evidence="1 2" key="1">
    <citation type="submission" date="2018-07" db="EMBL/GenBank/DDBJ databases">
        <title>Genomic Encyclopedia of Type Strains, Phase III (KMG-III): the genomes of soil and plant-associated and newly described type strains.</title>
        <authorList>
            <person name="Whitman W."/>
        </authorList>
    </citation>
    <scope>NUCLEOTIDE SEQUENCE [LARGE SCALE GENOMIC DNA]</scope>
    <source>
        <strain evidence="1 2">CECT 8488</strain>
    </source>
</reference>
<comment type="caution">
    <text evidence="1">The sequence shown here is derived from an EMBL/GenBank/DDBJ whole genome shotgun (WGS) entry which is preliminary data.</text>
</comment>
<evidence type="ECO:0000313" key="2">
    <source>
        <dbReference type="Proteomes" id="UP000256845"/>
    </source>
</evidence>
<dbReference type="SUPFAM" id="SSF56399">
    <property type="entry name" value="ADP-ribosylation"/>
    <property type="match status" value="1"/>
</dbReference>
<dbReference type="AlphaFoldDB" id="A0A3D9HEW7"/>
<organism evidence="1 2">
    <name type="scientific">Aestuariispira insulae</name>
    <dbReference type="NCBI Taxonomy" id="1461337"/>
    <lineage>
        <taxon>Bacteria</taxon>
        <taxon>Pseudomonadati</taxon>
        <taxon>Pseudomonadota</taxon>
        <taxon>Alphaproteobacteria</taxon>
        <taxon>Rhodospirillales</taxon>
        <taxon>Kiloniellaceae</taxon>
        <taxon>Aestuariispira</taxon>
    </lineage>
</organism>
<protein>
    <submittedName>
        <fullName evidence="1">Uncharacterized protein (DUF952 family)</fullName>
    </submittedName>
</protein>